<feature type="compositionally biased region" description="Basic and acidic residues" evidence="1">
    <location>
        <begin position="362"/>
        <end position="373"/>
    </location>
</feature>
<dbReference type="PANTHER" id="PTHR13318">
    <property type="entry name" value="PARTNER OF PAIRED, ISOFORM B-RELATED"/>
    <property type="match status" value="1"/>
</dbReference>
<dbReference type="GO" id="GO:0031146">
    <property type="term" value="P:SCF-dependent proteasomal ubiquitin-dependent protein catabolic process"/>
    <property type="evidence" value="ECO:0007669"/>
    <property type="project" value="TreeGrafter"/>
</dbReference>
<comment type="caution">
    <text evidence="3">The sequence shown here is derived from an EMBL/GenBank/DDBJ whole genome shotgun (WGS) entry which is preliminary data.</text>
</comment>
<dbReference type="EMBL" id="JARAOO010000002">
    <property type="protein sequence ID" value="KAJ7979250.1"/>
    <property type="molecule type" value="Genomic_DNA"/>
</dbReference>
<sequence>MTVLRSQLVLPTKTTPRSAETTINKIEPAIPTLTDEPLSLQFPPSTSMNPSSSSLNTPSNSCPGISGTIRSRSLRRVPNESLIVIDEEEEEEEAGIDIVDEIGDPSMRVGANEEMGLDSIGKQVRVLEVKEGIEQSEVIFIDESDTDEGVNTPGFREGVQVSWVNGKNESSGKDNGDSRNDMSKDDNCYPFCLNFEFKMENLIGDVVGIDSFESTLVREIEEDKKGKRELTGCNGEGVVTENLEQGSFGYDSGTLKRRRISREEKGKGTLTDTDALLSTDIHEVKELDLISKINYSGEDANSHVNHLSDDVALQDEMQFMNISRNTSTREFDQVRNLKMGRFREIARENASRFAHFSTEAENENHKSPDGEVDREIEDWPGPFSTAIKIIKDRTLKSSQTVCSSSRKNVFTPITSVPSLQELCIVILAKHADAIVSLEMVPDALRNKLSQLLCDSRRMNSHFFDLLVRGSPTEICLKDCSWLTEEHFVKSFQGCDTSNLGVLQLDQCGRCIPDYVLLATIAQSSNKLPGLTTLSLTGACRLSDLGLSALVSSAPALRSINLSQCSLLTSVSINILADSLGSILRELYLDDCESIDAMLILPALKKLEHLEVLSVAGLQTVCDQFIREYITARGRSIKELVLTNCVKLTDSSLKVIAEQCPGLCALNLMNLLKLTDSSICYLANGCRAIHTLKLCRNAFSDEAIAAFLEINGDFLNELSLNNVKKVSQNTAMSLSRHGRRLHTLDLSWCRSLSDHAVGLIVDSCLSLRVLKLFGCTQITDVFLNGHSNSQMQIIGLKMTSLL</sequence>
<dbReference type="FunFam" id="3.80.10.10:FF:000777">
    <property type="entry name" value="RNI-like superfamily protein"/>
    <property type="match status" value="1"/>
</dbReference>
<evidence type="ECO:0000256" key="1">
    <source>
        <dbReference type="SAM" id="MobiDB-lite"/>
    </source>
</evidence>
<dbReference type="InterPro" id="IPR057207">
    <property type="entry name" value="FBXL15_LRR"/>
</dbReference>
<evidence type="ECO:0000313" key="4">
    <source>
        <dbReference type="Proteomes" id="UP001163823"/>
    </source>
</evidence>
<feature type="region of interest" description="Disordered" evidence="1">
    <location>
        <begin position="28"/>
        <end position="67"/>
    </location>
</feature>
<protein>
    <submittedName>
        <fullName evidence="3">F-box/LRR-repeat protein 13</fullName>
    </submittedName>
</protein>
<name>A0AAD7QDI7_QUISA</name>
<dbReference type="InterPro" id="IPR006553">
    <property type="entry name" value="Leu-rich_rpt_Cys-con_subtyp"/>
</dbReference>
<dbReference type="Gene3D" id="3.80.10.10">
    <property type="entry name" value="Ribonuclease Inhibitor"/>
    <property type="match status" value="2"/>
</dbReference>
<feature type="region of interest" description="Disordered" evidence="1">
    <location>
        <begin position="357"/>
        <end position="377"/>
    </location>
</feature>
<dbReference type="SMART" id="SM00367">
    <property type="entry name" value="LRR_CC"/>
    <property type="match status" value="7"/>
</dbReference>
<dbReference type="GO" id="GO:0019005">
    <property type="term" value="C:SCF ubiquitin ligase complex"/>
    <property type="evidence" value="ECO:0007669"/>
    <property type="project" value="TreeGrafter"/>
</dbReference>
<reference evidence="3" key="1">
    <citation type="journal article" date="2023" name="Science">
        <title>Elucidation of the pathway for biosynthesis of saponin adjuvants from the soapbark tree.</title>
        <authorList>
            <person name="Reed J."/>
            <person name="Orme A."/>
            <person name="El-Demerdash A."/>
            <person name="Owen C."/>
            <person name="Martin L.B.B."/>
            <person name="Misra R.C."/>
            <person name="Kikuchi S."/>
            <person name="Rejzek M."/>
            <person name="Martin A.C."/>
            <person name="Harkess A."/>
            <person name="Leebens-Mack J."/>
            <person name="Louveau T."/>
            <person name="Stephenson M.J."/>
            <person name="Osbourn A."/>
        </authorList>
    </citation>
    <scope>NUCLEOTIDE SEQUENCE</scope>
    <source>
        <strain evidence="3">S10</strain>
    </source>
</reference>
<accession>A0AAD7QDI7</accession>
<gene>
    <name evidence="3" type="ORF">O6P43_002669</name>
</gene>
<dbReference type="PANTHER" id="PTHR13318:SF101">
    <property type="entry name" value="F-BOX_LRR PROTEIN"/>
    <property type="match status" value="1"/>
</dbReference>
<dbReference type="Proteomes" id="UP001163823">
    <property type="component" value="Chromosome 2"/>
</dbReference>
<evidence type="ECO:0000313" key="3">
    <source>
        <dbReference type="EMBL" id="KAJ7979250.1"/>
    </source>
</evidence>
<organism evidence="3 4">
    <name type="scientific">Quillaja saponaria</name>
    <name type="common">Soap bark tree</name>
    <dbReference type="NCBI Taxonomy" id="32244"/>
    <lineage>
        <taxon>Eukaryota</taxon>
        <taxon>Viridiplantae</taxon>
        <taxon>Streptophyta</taxon>
        <taxon>Embryophyta</taxon>
        <taxon>Tracheophyta</taxon>
        <taxon>Spermatophyta</taxon>
        <taxon>Magnoliopsida</taxon>
        <taxon>eudicotyledons</taxon>
        <taxon>Gunneridae</taxon>
        <taxon>Pentapetalae</taxon>
        <taxon>rosids</taxon>
        <taxon>fabids</taxon>
        <taxon>Fabales</taxon>
        <taxon>Quillajaceae</taxon>
        <taxon>Quillaja</taxon>
    </lineage>
</organism>
<dbReference type="SUPFAM" id="SSF52047">
    <property type="entry name" value="RNI-like"/>
    <property type="match status" value="1"/>
</dbReference>
<evidence type="ECO:0000259" key="2">
    <source>
        <dbReference type="Pfam" id="PF25372"/>
    </source>
</evidence>
<dbReference type="AlphaFoldDB" id="A0AAD7QDI7"/>
<keyword evidence="4" id="KW-1185">Reference proteome</keyword>
<feature type="compositionally biased region" description="Low complexity" evidence="1">
    <location>
        <begin position="43"/>
        <end position="63"/>
    </location>
</feature>
<proteinExistence type="predicted"/>
<dbReference type="Pfam" id="PF25372">
    <property type="entry name" value="DUF7885"/>
    <property type="match status" value="1"/>
</dbReference>
<feature type="domain" description="F-box/LRR-repeat protein 15-like leucin rich repeat" evidence="2">
    <location>
        <begin position="637"/>
        <end position="795"/>
    </location>
</feature>
<dbReference type="KEGG" id="qsa:O6P43_002669"/>
<dbReference type="InterPro" id="IPR032675">
    <property type="entry name" value="LRR_dom_sf"/>
</dbReference>